<dbReference type="PRINTS" id="PR02100">
    <property type="entry name" value="GENEIEX1"/>
</dbReference>
<dbReference type="GO" id="GO:0043066">
    <property type="term" value="P:negative regulation of apoptotic process"/>
    <property type="evidence" value="ECO:0007669"/>
    <property type="project" value="InterPro"/>
</dbReference>
<evidence type="ECO:0000256" key="1">
    <source>
        <dbReference type="SAM" id="MobiDB-lite"/>
    </source>
</evidence>
<evidence type="ECO:0008006" key="4">
    <source>
        <dbReference type="Google" id="ProtNLM"/>
    </source>
</evidence>
<reference evidence="2" key="1">
    <citation type="journal article" date="2023" name="Science">
        <title>Genome structures resolve the early diversification of teleost fishes.</title>
        <authorList>
            <person name="Parey E."/>
            <person name="Louis A."/>
            <person name="Montfort J."/>
            <person name="Bouchez O."/>
            <person name="Roques C."/>
            <person name="Iampietro C."/>
            <person name="Lluch J."/>
            <person name="Castinel A."/>
            <person name="Donnadieu C."/>
            <person name="Desvignes T."/>
            <person name="Floi Bucao C."/>
            <person name="Jouanno E."/>
            <person name="Wen M."/>
            <person name="Mejri S."/>
            <person name="Dirks R."/>
            <person name="Jansen H."/>
            <person name="Henkel C."/>
            <person name="Chen W.J."/>
            <person name="Zahm M."/>
            <person name="Cabau C."/>
            <person name="Klopp C."/>
            <person name="Thompson A.W."/>
            <person name="Robinson-Rechavi M."/>
            <person name="Braasch I."/>
            <person name="Lecointre G."/>
            <person name="Bobe J."/>
            <person name="Postlethwait J.H."/>
            <person name="Berthelot C."/>
            <person name="Roest Crollius H."/>
            <person name="Guiguen Y."/>
        </authorList>
    </citation>
    <scope>NUCLEOTIDE SEQUENCE</scope>
    <source>
        <strain evidence="2">NC1722</strain>
    </source>
</reference>
<accession>A0AAD7WYZ8</accession>
<evidence type="ECO:0000313" key="2">
    <source>
        <dbReference type="EMBL" id="KAJ8414118.1"/>
    </source>
</evidence>
<protein>
    <recommendedName>
        <fullName evidence="4">Radiation-inducible immediate-early gene IEX-1</fullName>
    </recommendedName>
</protein>
<dbReference type="InterPro" id="IPR024829">
    <property type="entry name" value="IEX-1"/>
</dbReference>
<dbReference type="PANTHER" id="PTHR16915:SF0">
    <property type="entry name" value="RADIATION-INDUCIBLE IMMEDIATE-EARLY GENE IEX-1"/>
    <property type="match status" value="1"/>
</dbReference>
<dbReference type="EMBL" id="JAINUG010000014">
    <property type="protein sequence ID" value="KAJ8414118.1"/>
    <property type="molecule type" value="Genomic_DNA"/>
</dbReference>
<dbReference type="Proteomes" id="UP001221898">
    <property type="component" value="Unassembled WGS sequence"/>
</dbReference>
<proteinExistence type="predicted"/>
<name>A0AAD7WYZ8_9TELE</name>
<feature type="compositionally biased region" description="Basic and acidic residues" evidence="1">
    <location>
        <begin position="138"/>
        <end position="148"/>
    </location>
</feature>
<evidence type="ECO:0000313" key="3">
    <source>
        <dbReference type="Proteomes" id="UP001221898"/>
    </source>
</evidence>
<gene>
    <name evidence="2" type="ORF">AAFF_G00067160</name>
</gene>
<keyword evidence="3" id="KW-1185">Reference proteome</keyword>
<feature type="region of interest" description="Disordered" evidence="1">
    <location>
        <begin position="128"/>
        <end position="148"/>
    </location>
</feature>
<comment type="caution">
    <text evidence="2">The sequence shown here is derived from an EMBL/GenBank/DDBJ whole genome shotgun (WGS) entry which is preliminary data.</text>
</comment>
<sequence>MILSLYANQFDHRPTPRSQEPEIFTFDQLPARVSQRNTSVRHRRKNTRVMYPATVRKYLPPAEKSPAKRWLLALCLVVFLQIYTEEPCVETGTPSAAESPTAADVAREDPSFAQYRLLPFQSAEQQVRRMRSVSPEAPQKERESEQSVREESVLLTRLLNWTCPCRGSEVTGLHEQSRRNGYVVALLYPVYHTLGGEK</sequence>
<organism evidence="2 3">
    <name type="scientific">Aldrovandia affinis</name>
    <dbReference type="NCBI Taxonomy" id="143900"/>
    <lineage>
        <taxon>Eukaryota</taxon>
        <taxon>Metazoa</taxon>
        <taxon>Chordata</taxon>
        <taxon>Craniata</taxon>
        <taxon>Vertebrata</taxon>
        <taxon>Euteleostomi</taxon>
        <taxon>Actinopterygii</taxon>
        <taxon>Neopterygii</taxon>
        <taxon>Teleostei</taxon>
        <taxon>Notacanthiformes</taxon>
        <taxon>Halosauridae</taxon>
        <taxon>Aldrovandia</taxon>
    </lineage>
</organism>
<dbReference type="PANTHER" id="PTHR16915">
    <property type="entry name" value="IMMEDIATE EARLY RESPONSE 3"/>
    <property type="match status" value="1"/>
</dbReference>
<dbReference type="AlphaFoldDB" id="A0AAD7WYZ8"/>